<protein>
    <submittedName>
        <fullName evidence="1">Uncharacterized protein</fullName>
    </submittedName>
</protein>
<dbReference type="AlphaFoldDB" id="I5AVJ0"/>
<gene>
    <name evidence="1" type="ORF">EubceDRAFT1_2042</name>
</gene>
<reference evidence="1 2" key="1">
    <citation type="submission" date="2010-08" db="EMBL/GenBank/DDBJ databases">
        <authorList>
            <consortium name="US DOE Joint Genome Institute (JGI-PGF)"/>
            <person name="Lucas S."/>
            <person name="Copeland A."/>
            <person name="Lapidus A."/>
            <person name="Cheng J.-F."/>
            <person name="Bruce D."/>
            <person name="Goodwin L."/>
            <person name="Pitluck S."/>
            <person name="Land M.L."/>
            <person name="Hauser L."/>
            <person name="Chang Y.-J."/>
            <person name="Anderson I.J."/>
            <person name="Johnson E."/>
            <person name="Mulhopadhyay B."/>
            <person name="Kyrpides N."/>
            <person name="Woyke T.J."/>
        </authorList>
    </citation>
    <scope>NUCLEOTIDE SEQUENCE [LARGE SCALE GENOMIC DNA]</scope>
    <source>
        <strain evidence="1 2">6</strain>
    </source>
</reference>
<dbReference type="eggNOG" id="ENOG50331TK">
    <property type="taxonomic scope" value="Bacteria"/>
</dbReference>
<dbReference type="EMBL" id="CM001487">
    <property type="protein sequence ID" value="EIM57813.1"/>
    <property type="molecule type" value="Genomic_DNA"/>
</dbReference>
<organism evidence="1 2">
    <name type="scientific">Eubacterium cellulosolvens (strain ATCC 43171 / JCM 9499 / 6)</name>
    <name type="common">Cillobacterium cellulosolvens</name>
    <dbReference type="NCBI Taxonomy" id="633697"/>
    <lineage>
        <taxon>Bacteria</taxon>
        <taxon>Bacillati</taxon>
        <taxon>Bacillota</taxon>
        <taxon>Clostridia</taxon>
        <taxon>Eubacteriales</taxon>
        <taxon>Eubacteriaceae</taxon>
        <taxon>Eubacterium</taxon>
    </lineage>
</organism>
<sequence>MRKNEYTSVEEFVSQYTGVWNPAEGHWLGLDFVYGGVEYRLQTGSMYNAEDTILEDGRLAKYGLYKKRALSGCYIKSKEKDYELLGEYADMNDLLKSRTIGNVPFEEVIMDENTELIGQD</sequence>
<dbReference type="HOGENOM" id="CLU_2104466_0_0_9"/>
<dbReference type="OrthoDB" id="1867173at2"/>
<dbReference type="Proteomes" id="UP000005753">
    <property type="component" value="Chromosome"/>
</dbReference>
<name>I5AVJ0_EUBC6</name>
<evidence type="ECO:0000313" key="1">
    <source>
        <dbReference type="EMBL" id="EIM57813.1"/>
    </source>
</evidence>
<reference evidence="1 2" key="2">
    <citation type="submission" date="2012-02" db="EMBL/GenBank/DDBJ databases">
        <title>Improved High-Quality Draft sequence of Eubacterium cellulosolvens 6.</title>
        <authorList>
            <consortium name="US DOE Joint Genome Institute"/>
            <person name="Lucas S."/>
            <person name="Han J."/>
            <person name="Lapidus A."/>
            <person name="Cheng J.-F."/>
            <person name="Goodwin L."/>
            <person name="Pitluck S."/>
            <person name="Peters L."/>
            <person name="Mikhailova N."/>
            <person name="Gu W."/>
            <person name="Detter J.C."/>
            <person name="Han C."/>
            <person name="Tapia R."/>
            <person name="Land M."/>
            <person name="Hauser L."/>
            <person name="Kyrpides N."/>
            <person name="Ivanova N."/>
            <person name="Pagani I."/>
            <person name="Johnson E."/>
            <person name="Mukhopadhyay B."/>
            <person name="Anderson I."/>
            <person name="Woyke T."/>
        </authorList>
    </citation>
    <scope>NUCLEOTIDE SEQUENCE [LARGE SCALE GENOMIC DNA]</scope>
    <source>
        <strain evidence="1 2">6</strain>
    </source>
</reference>
<accession>I5AVJ0</accession>
<keyword evidence="2" id="KW-1185">Reference proteome</keyword>
<proteinExistence type="predicted"/>
<evidence type="ECO:0000313" key="2">
    <source>
        <dbReference type="Proteomes" id="UP000005753"/>
    </source>
</evidence>